<dbReference type="GO" id="GO:0009279">
    <property type="term" value="C:cell outer membrane"/>
    <property type="evidence" value="ECO:0007669"/>
    <property type="project" value="UniProtKB-SubCell"/>
</dbReference>
<dbReference type="EMBL" id="LAZR01001807">
    <property type="protein sequence ID" value="KKN38724.1"/>
    <property type="molecule type" value="Genomic_DNA"/>
</dbReference>
<dbReference type="GO" id="GO:0015562">
    <property type="term" value="F:efflux transmembrane transporter activity"/>
    <property type="evidence" value="ECO:0007669"/>
    <property type="project" value="InterPro"/>
</dbReference>
<sequence>MSTLLARASVLQTYVLEFWRIKKPLIFALLTASFATGALAQPQLPSQPLSLETALHIAEQRSQAILAQEASALASQEMAVRAKELPDPILQLSLNNLPVNGSMAYSISEDFMTMRTLGISQTFTGENKRQARANVFERKVHTAQIAKELTISQLRRETALAWFDRFYQQQMVALLEEQQKEAKLQVNASEASYRSGQGRQSDIFLAKTTVAEIQDRILQAQASLKNATTTLTRWIGDTAYTSLVQPPDITQSPIDKLHLTHQINEHPDIAVMVAQESVARAEAEVARQEKRVDWTWSLMYSERSSAFSDMVSIGVNVPLQWNQENRQDRVVAAELAKIEQLRSEREEMIRQHIAETQRWLDTWNSNLIRLSDYQETLIPLASQRTQATLAQYSGGNGELSEVLDARKIEIVTRIERLRIEMETAAIWVALEYLASHNAAIEYDATTQQSHFLETK</sequence>
<evidence type="ECO:0000256" key="5">
    <source>
        <dbReference type="ARBA" id="ARBA00023136"/>
    </source>
</evidence>
<dbReference type="SUPFAM" id="SSF56954">
    <property type="entry name" value="Outer membrane efflux proteins (OEP)"/>
    <property type="match status" value="1"/>
</dbReference>
<evidence type="ECO:0000256" key="1">
    <source>
        <dbReference type="ARBA" id="ARBA00004442"/>
    </source>
</evidence>
<keyword evidence="2" id="KW-0813">Transport</keyword>
<feature type="coiled-coil region" evidence="7">
    <location>
        <begin position="331"/>
        <end position="358"/>
    </location>
</feature>
<evidence type="ECO:0000256" key="4">
    <source>
        <dbReference type="ARBA" id="ARBA00022692"/>
    </source>
</evidence>
<evidence type="ECO:0000256" key="2">
    <source>
        <dbReference type="ARBA" id="ARBA00022448"/>
    </source>
</evidence>
<feature type="coiled-coil region" evidence="7">
    <location>
        <begin position="172"/>
        <end position="230"/>
    </location>
</feature>
<keyword evidence="3" id="KW-1134">Transmembrane beta strand</keyword>
<dbReference type="PANTHER" id="PTHR30026:SF20">
    <property type="entry name" value="OUTER MEMBRANE PROTEIN TOLC"/>
    <property type="match status" value="1"/>
</dbReference>
<keyword evidence="7" id="KW-0175">Coiled coil</keyword>
<dbReference type="AlphaFoldDB" id="A0A0F9Q8A7"/>
<reference evidence="8" key="1">
    <citation type="journal article" date="2015" name="Nature">
        <title>Complex archaea that bridge the gap between prokaryotes and eukaryotes.</title>
        <authorList>
            <person name="Spang A."/>
            <person name="Saw J.H."/>
            <person name="Jorgensen S.L."/>
            <person name="Zaremba-Niedzwiedzka K."/>
            <person name="Martijn J."/>
            <person name="Lind A.E."/>
            <person name="van Eijk R."/>
            <person name="Schleper C."/>
            <person name="Guy L."/>
            <person name="Ettema T.J."/>
        </authorList>
    </citation>
    <scope>NUCLEOTIDE SEQUENCE</scope>
</reference>
<dbReference type="GO" id="GO:1990281">
    <property type="term" value="C:efflux pump complex"/>
    <property type="evidence" value="ECO:0007669"/>
    <property type="project" value="TreeGrafter"/>
</dbReference>
<dbReference type="InterPro" id="IPR051906">
    <property type="entry name" value="TolC-like"/>
</dbReference>
<evidence type="ECO:0000256" key="7">
    <source>
        <dbReference type="SAM" id="Coils"/>
    </source>
</evidence>
<evidence type="ECO:0000313" key="8">
    <source>
        <dbReference type="EMBL" id="KKN38724.1"/>
    </source>
</evidence>
<keyword evidence="6" id="KW-0998">Cell outer membrane</keyword>
<dbReference type="InterPro" id="IPR003423">
    <property type="entry name" value="OMP_efflux"/>
</dbReference>
<dbReference type="PANTHER" id="PTHR30026">
    <property type="entry name" value="OUTER MEMBRANE PROTEIN TOLC"/>
    <property type="match status" value="1"/>
</dbReference>
<gene>
    <name evidence="8" type="ORF">LCGC14_0750550</name>
</gene>
<evidence type="ECO:0000256" key="3">
    <source>
        <dbReference type="ARBA" id="ARBA00022452"/>
    </source>
</evidence>
<comment type="subcellular location">
    <subcellularLocation>
        <location evidence="1">Cell outer membrane</location>
    </subcellularLocation>
</comment>
<dbReference type="Pfam" id="PF02321">
    <property type="entry name" value="OEP"/>
    <property type="match status" value="1"/>
</dbReference>
<dbReference type="GO" id="GO:0015288">
    <property type="term" value="F:porin activity"/>
    <property type="evidence" value="ECO:0007669"/>
    <property type="project" value="TreeGrafter"/>
</dbReference>
<protein>
    <submittedName>
        <fullName evidence="8">Uncharacterized protein</fullName>
    </submittedName>
</protein>
<dbReference type="Gene3D" id="1.20.1600.10">
    <property type="entry name" value="Outer membrane efflux proteins (OEP)"/>
    <property type="match status" value="1"/>
</dbReference>
<accession>A0A0F9Q8A7</accession>
<keyword evidence="5" id="KW-0472">Membrane</keyword>
<proteinExistence type="predicted"/>
<organism evidence="8">
    <name type="scientific">marine sediment metagenome</name>
    <dbReference type="NCBI Taxonomy" id="412755"/>
    <lineage>
        <taxon>unclassified sequences</taxon>
        <taxon>metagenomes</taxon>
        <taxon>ecological metagenomes</taxon>
    </lineage>
</organism>
<name>A0A0F9Q8A7_9ZZZZ</name>
<comment type="caution">
    <text evidence="8">The sequence shown here is derived from an EMBL/GenBank/DDBJ whole genome shotgun (WGS) entry which is preliminary data.</text>
</comment>
<evidence type="ECO:0000256" key="6">
    <source>
        <dbReference type="ARBA" id="ARBA00023237"/>
    </source>
</evidence>
<keyword evidence="4" id="KW-0812">Transmembrane</keyword>